<evidence type="ECO:0000259" key="1">
    <source>
        <dbReference type="Pfam" id="PF12728"/>
    </source>
</evidence>
<reference evidence="2 3" key="1">
    <citation type="journal article" date="2015" name="Int. J. Syst. Evol. Microbiol.">
        <title>Sporolactobacillus shoreae sp. nov. and Sporolactobacillus spathodeae sp. nov., two spore-forming lactic acid bacteria isolated from tree barks in Thailand.</title>
        <authorList>
            <person name="Thamacharoensuk T."/>
            <person name="Kitahara M."/>
            <person name="Ohkuma M."/>
            <person name="Thongchul N."/>
            <person name="Tanasupawat S."/>
        </authorList>
    </citation>
    <scope>NUCLEOTIDE SEQUENCE [LARGE SCALE GENOMIC DNA]</scope>
    <source>
        <strain evidence="2 3">BK92</strain>
    </source>
</reference>
<name>A0A4Z0GQ97_9BACL</name>
<dbReference type="NCBIfam" id="TIGR01764">
    <property type="entry name" value="excise"/>
    <property type="match status" value="1"/>
</dbReference>
<comment type="caution">
    <text evidence="2">The sequence shown here is derived from an EMBL/GenBank/DDBJ whole genome shotgun (WGS) entry which is preliminary data.</text>
</comment>
<keyword evidence="2" id="KW-0238">DNA-binding</keyword>
<dbReference type="RefSeq" id="WP_135348113.1">
    <property type="nucleotide sequence ID" value="NZ_SRJD01000006.1"/>
</dbReference>
<dbReference type="InterPro" id="IPR041657">
    <property type="entry name" value="HTH_17"/>
</dbReference>
<feature type="domain" description="Helix-turn-helix" evidence="1">
    <location>
        <begin position="12"/>
        <end position="61"/>
    </location>
</feature>
<dbReference type="GO" id="GO:0003677">
    <property type="term" value="F:DNA binding"/>
    <property type="evidence" value="ECO:0007669"/>
    <property type="project" value="UniProtKB-KW"/>
</dbReference>
<dbReference type="AlphaFoldDB" id="A0A4Z0GQ97"/>
<protein>
    <submittedName>
        <fullName evidence="2">DNA-binding protein</fullName>
    </submittedName>
</protein>
<dbReference type="InterPro" id="IPR010093">
    <property type="entry name" value="SinI_DNA-bd"/>
</dbReference>
<dbReference type="Proteomes" id="UP000298347">
    <property type="component" value="Unassembled WGS sequence"/>
</dbReference>
<accession>A0A4Z0GQ97</accession>
<organism evidence="2 3">
    <name type="scientific">Sporolactobacillus shoreae</name>
    <dbReference type="NCBI Taxonomy" id="1465501"/>
    <lineage>
        <taxon>Bacteria</taxon>
        <taxon>Bacillati</taxon>
        <taxon>Bacillota</taxon>
        <taxon>Bacilli</taxon>
        <taxon>Bacillales</taxon>
        <taxon>Sporolactobacillaceae</taxon>
        <taxon>Sporolactobacillus</taxon>
    </lineage>
</organism>
<sequence>MPSRKTKDRKSVLTVEEAAEFLSMKKGHVYSLVRQEAIPYKRIGSRFIRFWRSDLEAYMRSDNGTQLKGGERHENA</sequence>
<dbReference type="OrthoDB" id="515428at2"/>
<gene>
    <name evidence="2" type="ORF">E4665_07150</name>
</gene>
<dbReference type="EMBL" id="SRJD01000006">
    <property type="protein sequence ID" value="TGA98634.1"/>
    <property type="molecule type" value="Genomic_DNA"/>
</dbReference>
<proteinExistence type="predicted"/>
<evidence type="ECO:0000313" key="2">
    <source>
        <dbReference type="EMBL" id="TGA98634.1"/>
    </source>
</evidence>
<evidence type="ECO:0000313" key="3">
    <source>
        <dbReference type="Proteomes" id="UP000298347"/>
    </source>
</evidence>
<dbReference type="Pfam" id="PF12728">
    <property type="entry name" value="HTH_17"/>
    <property type="match status" value="1"/>
</dbReference>
<keyword evidence="3" id="KW-1185">Reference proteome</keyword>